<reference evidence="1 2" key="1">
    <citation type="submission" date="2019-01" db="EMBL/GenBank/DDBJ databases">
        <title>Sequencing of cultivated peanut Arachis hypogaea provides insights into genome evolution and oil improvement.</title>
        <authorList>
            <person name="Chen X."/>
        </authorList>
    </citation>
    <scope>NUCLEOTIDE SEQUENCE [LARGE SCALE GENOMIC DNA]</scope>
    <source>
        <strain evidence="2">cv. Fuhuasheng</strain>
        <tissue evidence="1">Leaves</tissue>
    </source>
</reference>
<evidence type="ECO:0000313" key="2">
    <source>
        <dbReference type="Proteomes" id="UP000289738"/>
    </source>
</evidence>
<dbReference type="EMBL" id="SDMP01000011">
    <property type="protein sequence ID" value="RYR31780.1"/>
    <property type="molecule type" value="Genomic_DNA"/>
</dbReference>
<accession>A0A445AZF4</accession>
<sequence length="202" mass="23239">MNVTDETTMLEMLMFYRRSQAQVPTLELYVEFEQLAISDKADESLLNEGYDTDWEVNSSDNEEEFLTDNNMLGGNNEGNEANDTEVHVSINTTVSQHSFDVPSFMCALDFNAMHALEFPEFAKPSIPFLQDSEFAVGMEFNRHDSISTAMARNNGAWTPPRAFHRFCIRHTVSNFIRRFKAPYLQNLIINMGHSKTKQQYNE</sequence>
<name>A0A445AZF4_ARAHY</name>
<keyword evidence="2" id="KW-1185">Reference proteome</keyword>
<evidence type="ECO:0000313" key="1">
    <source>
        <dbReference type="EMBL" id="RYR31780.1"/>
    </source>
</evidence>
<organism evidence="1 2">
    <name type="scientific">Arachis hypogaea</name>
    <name type="common">Peanut</name>
    <dbReference type="NCBI Taxonomy" id="3818"/>
    <lineage>
        <taxon>Eukaryota</taxon>
        <taxon>Viridiplantae</taxon>
        <taxon>Streptophyta</taxon>
        <taxon>Embryophyta</taxon>
        <taxon>Tracheophyta</taxon>
        <taxon>Spermatophyta</taxon>
        <taxon>Magnoliopsida</taxon>
        <taxon>eudicotyledons</taxon>
        <taxon>Gunneridae</taxon>
        <taxon>Pentapetalae</taxon>
        <taxon>rosids</taxon>
        <taxon>fabids</taxon>
        <taxon>Fabales</taxon>
        <taxon>Fabaceae</taxon>
        <taxon>Papilionoideae</taxon>
        <taxon>50 kb inversion clade</taxon>
        <taxon>dalbergioids sensu lato</taxon>
        <taxon>Dalbergieae</taxon>
        <taxon>Pterocarpus clade</taxon>
        <taxon>Arachis</taxon>
    </lineage>
</organism>
<comment type="caution">
    <text evidence="1">The sequence shown here is derived from an EMBL/GenBank/DDBJ whole genome shotgun (WGS) entry which is preliminary data.</text>
</comment>
<gene>
    <name evidence="1" type="ORF">Ahy_B01g056691</name>
</gene>
<proteinExistence type="predicted"/>
<protein>
    <submittedName>
        <fullName evidence="1">Uncharacterized protein</fullName>
    </submittedName>
</protein>
<dbReference type="Proteomes" id="UP000289738">
    <property type="component" value="Chromosome B01"/>
</dbReference>
<dbReference type="AlphaFoldDB" id="A0A445AZF4"/>